<dbReference type="AlphaFoldDB" id="A0A9Q0RYZ6"/>
<evidence type="ECO:0000313" key="2">
    <source>
        <dbReference type="Proteomes" id="UP001151699"/>
    </source>
</evidence>
<sequence length="103" mass="11765">MGLFVHQGKQVANYDNNLCNSPLLEPSLLEVNTTTEKIMLCVSQKMFKRYKIRPIDYFFVPPVYQPPNGQGPIVNLIHRLGYKISNTADFLAEMLRGTVKTFT</sequence>
<evidence type="ECO:0000313" key="1">
    <source>
        <dbReference type="EMBL" id="KAJ6638012.1"/>
    </source>
</evidence>
<accession>A0A9Q0RYZ6</accession>
<dbReference type="EMBL" id="WJQU01000003">
    <property type="protein sequence ID" value="KAJ6638012.1"/>
    <property type="molecule type" value="Genomic_DNA"/>
</dbReference>
<gene>
    <name evidence="1" type="ORF">Bhyg_10744</name>
</gene>
<comment type="caution">
    <text evidence="1">The sequence shown here is derived from an EMBL/GenBank/DDBJ whole genome shotgun (WGS) entry which is preliminary data.</text>
</comment>
<organism evidence="1 2">
    <name type="scientific">Pseudolycoriella hygida</name>
    <dbReference type="NCBI Taxonomy" id="35572"/>
    <lineage>
        <taxon>Eukaryota</taxon>
        <taxon>Metazoa</taxon>
        <taxon>Ecdysozoa</taxon>
        <taxon>Arthropoda</taxon>
        <taxon>Hexapoda</taxon>
        <taxon>Insecta</taxon>
        <taxon>Pterygota</taxon>
        <taxon>Neoptera</taxon>
        <taxon>Endopterygota</taxon>
        <taxon>Diptera</taxon>
        <taxon>Nematocera</taxon>
        <taxon>Sciaroidea</taxon>
        <taxon>Sciaridae</taxon>
        <taxon>Pseudolycoriella</taxon>
    </lineage>
</organism>
<reference evidence="1" key="1">
    <citation type="submission" date="2022-07" db="EMBL/GenBank/DDBJ databases">
        <authorList>
            <person name="Trinca V."/>
            <person name="Uliana J.V.C."/>
            <person name="Torres T.T."/>
            <person name="Ward R.J."/>
            <person name="Monesi N."/>
        </authorList>
    </citation>
    <scope>NUCLEOTIDE SEQUENCE</scope>
    <source>
        <strain evidence="1">HSMRA1968</strain>
        <tissue evidence="1">Whole embryos</tissue>
    </source>
</reference>
<keyword evidence="2" id="KW-1185">Reference proteome</keyword>
<name>A0A9Q0RYZ6_9DIPT</name>
<proteinExistence type="predicted"/>
<protein>
    <submittedName>
        <fullName evidence="1">Uncharacterized protein</fullName>
    </submittedName>
</protein>
<dbReference type="Proteomes" id="UP001151699">
    <property type="component" value="Chromosome X"/>
</dbReference>